<name>A0A420W6K0_9BACT</name>
<gene>
    <name evidence="2" type="ORF">C7457_1152</name>
</gene>
<sequence length="237" mass="26913">MMDKLLNFLILLFSLIIVVSLGVIFLFYNPSVVTNHFEKVPLSITREIGREKRKVKHSQLEAQVEEEKVPQEVKKRVNEIKEVISNYLVYLQYGSERKPSLVLKVELGKLYLLTYYLMAWPFVKVELNGYATFTPDKAYLCRGLIVLEIPARGLLPPEVSRGVVEDYGALLTFSGSEVKAVPFVKGECRENGFVFNLAGEFSGVCFGGDFIDSNQLYREVPQNCRIVYQKEVGNGDL</sequence>
<dbReference type="AlphaFoldDB" id="A0A420W6K0"/>
<reference evidence="2 3" key="1">
    <citation type="submission" date="2018-10" db="EMBL/GenBank/DDBJ databases">
        <title>Genomic Encyclopedia of Type Strains, Phase IV (KMG-IV): sequencing the most valuable type-strain genomes for metagenomic binning, comparative biology and taxonomic classification.</title>
        <authorList>
            <person name="Goeker M."/>
        </authorList>
    </citation>
    <scope>NUCLEOTIDE SEQUENCE [LARGE SCALE GENOMIC DNA]</scope>
    <source>
        <strain evidence="2 3">DSM 15521</strain>
    </source>
</reference>
<evidence type="ECO:0000313" key="3">
    <source>
        <dbReference type="Proteomes" id="UP000280881"/>
    </source>
</evidence>
<feature type="transmembrane region" description="Helical" evidence="1">
    <location>
        <begin position="7"/>
        <end position="28"/>
    </location>
</feature>
<protein>
    <submittedName>
        <fullName evidence="2">Uncharacterized protein</fullName>
    </submittedName>
</protein>
<keyword evidence="1" id="KW-0812">Transmembrane</keyword>
<accession>A0A420W6K0</accession>
<keyword evidence="1" id="KW-0472">Membrane</keyword>
<dbReference type="EMBL" id="RBIE01000002">
    <property type="protein sequence ID" value="RKQ61709.1"/>
    <property type="molecule type" value="Genomic_DNA"/>
</dbReference>
<organism evidence="2 3">
    <name type="scientific">Thermovibrio guaymasensis</name>
    <dbReference type="NCBI Taxonomy" id="240167"/>
    <lineage>
        <taxon>Bacteria</taxon>
        <taxon>Pseudomonadati</taxon>
        <taxon>Aquificota</taxon>
        <taxon>Aquificia</taxon>
        <taxon>Desulfurobacteriales</taxon>
        <taxon>Desulfurobacteriaceae</taxon>
        <taxon>Thermovibrio</taxon>
    </lineage>
</organism>
<proteinExistence type="predicted"/>
<evidence type="ECO:0000313" key="2">
    <source>
        <dbReference type="EMBL" id="RKQ61709.1"/>
    </source>
</evidence>
<keyword evidence="1" id="KW-1133">Transmembrane helix</keyword>
<keyword evidence="3" id="KW-1185">Reference proteome</keyword>
<dbReference type="Proteomes" id="UP000280881">
    <property type="component" value="Unassembled WGS sequence"/>
</dbReference>
<evidence type="ECO:0000256" key="1">
    <source>
        <dbReference type="SAM" id="Phobius"/>
    </source>
</evidence>
<comment type="caution">
    <text evidence="2">The sequence shown here is derived from an EMBL/GenBank/DDBJ whole genome shotgun (WGS) entry which is preliminary data.</text>
</comment>